<proteinExistence type="predicted"/>
<dbReference type="GO" id="GO:0003676">
    <property type="term" value="F:nucleic acid binding"/>
    <property type="evidence" value="ECO:0007669"/>
    <property type="project" value="InterPro"/>
</dbReference>
<keyword evidence="11" id="KW-1185">Reference proteome</keyword>
<evidence type="ECO:0000256" key="1">
    <source>
        <dbReference type="ARBA" id="ARBA00004123"/>
    </source>
</evidence>
<dbReference type="PANTHER" id="PTHR46144">
    <property type="entry name" value="ZINC FINGER PROTEIN 385B-LIKE"/>
    <property type="match status" value="1"/>
</dbReference>
<evidence type="ECO:0000256" key="7">
    <source>
        <dbReference type="SAM" id="MobiDB-lite"/>
    </source>
</evidence>
<gene>
    <name evidence="10" type="ORF">L1049_002495</name>
</gene>
<sequence>MKLPWTTRGGLQQPNATHKTLTQPLTHTLQSALPITLTTLNPTSKTLTLTLTLNHQTLSNPMKPTLPSVLTLALCLLGSTHTLPMSVYPHSHLGGYETRTQNQTQTQTQAQAGVAYVHQTVDAASLAVPSAYYQDPNAQNWAVKEALRQYGTNPVGYGAGVTIPPNGTEQLSTAIPNSTLWTNPGVWPHGHGKWKSVPKKTKIIQSAYCEVCKVDCNSKDVLENHKLGKKHKKNLEKLQEAIAPAPSAAAVSKNPVIGPQENPDKGKAVSGKRTRKKAAETLEDLETKKRKILEGGAAADAVKTCAVCNVVCNSETVFNYHLAGQKHAAMMKKHAAGR</sequence>
<evidence type="ECO:0000313" key="11">
    <source>
        <dbReference type="Proteomes" id="UP001415857"/>
    </source>
</evidence>
<keyword evidence="6" id="KW-0539">Nucleus</keyword>
<protein>
    <submittedName>
        <fullName evidence="10">Uncharacterized protein</fullName>
    </submittedName>
</protein>
<reference evidence="10 11" key="1">
    <citation type="journal article" date="2024" name="Plant J.">
        <title>Genome sequences and population genomics reveal climatic adaptation and genomic divergence between two closely related sweetgum species.</title>
        <authorList>
            <person name="Xu W.Q."/>
            <person name="Ren C.Q."/>
            <person name="Zhang X.Y."/>
            <person name="Comes H.P."/>
            <person name="Liu X.H."/>
            <person name="Li Y.G."/>
            <person name="Kettle C.J."/>
            <person name="Jalonen R."/>
            <person name="Gaisberger H."/>
            <person name="Ma Y.Z."/>
            <person name="Qiu Y.X."/>
        </authorList>
    </citation>
    <scope>NUCLEOTIDE SEQUENCE [LARGE SCALE GENOMIC DNA]</scope>
    <source>
        <strain evidence="10">Hangzhou</strain>
    </source>
</reference>
<evidence type="ECO:0000313" key="10">
    <source>
        <dbReference type="EMBL" id="KAK9272125.1"/>
    </source>
</evidence>
<feature type="domain" description="C2H2-type" evidence="8">
    <location>
        <begin position="207"/>
        <end position="231"/>
    </location>
</feature>
<accession>A0AAP0NFT9</accession>
<dbReference type="GO" id="GO:0005634">
    <property type="term" value="C:nucleus"/>
    <property type="evidence" value="ECO:0007669"/>
    <property type="project" value="UniProtKB-SubCell"/>
</dbReference>
<dbReference type="InterPro" id="IPR051868">
    <property type="entry name" value="ZN346_ZMAT4"/>
</dbReference>
<dbReference type="Gene3D" id="3.30.160.60">
    <property type="entry name" value="Classic Zinc Finger"/>
    <property type="match status" value="2"/>
</dbReference>
<evidence type="ECO:0000256" key="5">
    <source>
        <dbReference type="ARBA" id="ARBA00022833"/>
    </source>
</evidence>
<name>A0AAP0NFT9_LIQFO</name>
<evidence type="ECO:0000256" key="3">
    <source>
        <dbReference type="ARBA" id="ARBA00022737"/>
    </source>
</evidence>
<dbReference type="InterPro" id="IPR003604">
    <property type="entry name" value="Matrin/U1-like-C_Znf_C2H2"/>
</dbReference>
<dbReference type="SMART" id="SM00451">
    <property type="entry name" value="ZnF_U1"/>
    <property type="match status" value="2"/>
</dbReference>
<dbReference type="Pfam" id="PF12874">
    <property type="entry name" value="zf-met"/>
    <property type="match status" value="2"/>
</dbReference>
<evidence type="ECO:0000256" key="2">
    <source>
        <dbReference type="ARBA" id="ARBA00022723"/>
    </source>
</evidence>
<evidence type="ECO:0000259" key="9">
    <source>
        <dbReference type="SMART" id="SM00451"/>
    </source>
</evidence>
<keyword evidence="2" id="KW-0479">Metal-binding</keyword>
<dbReference type="AlphaFoldDB" id="A0AAP0NFT9"/>
<dbReference type="Proteomes" id="UP001415857">
    <property type="component" value="Unassembled WGS sequence"/>
</dbReference>
<dbReference type="InterPro" id="IPR013087">
    <property type="entry name" value="Znf_C2H2_type"/>
</dbReference>
<organism evidence="10 11">
    <name type="scientific">Liquidambar formosana</name>
    <name type="common">Formosan gum</name>
    <dbReference type="NCBI Taxonomy" id="63359"/>
    <lineage>
        <taxon>Eukaryota</taxon>
        <taxon>Viridiplantae</taxon>
        <taxon>Streptophyta</taxon>
        <taxon>Embryophyta</taxon>
        <taxon>Tracheophyta</taxon>
        <taxon>Spermatophyta</taxon>
        <taxon>Magnoliopsida</taxon>
        <taxon>eudicotyledons</taxon>
        <taxon>Gunneridae</taxon>
        <taxon>Pentapetalae</taxon>
        <taxon>Saxifragales</taxon>
        <taxon>Altingiaceae</taxon>
        <taxon>Liquidambar</taxon>
    </lineage>
</organism>
<feature type="domain" description="U1-type" evidence="9">
    <location>
        <begin position="204"/>
        <end position="238"/>
    </location>
</feature>
<dbReference type="InterPro" id="IPR036236">
    <property type="entry name" value="Znf_C2H2_sf"/>
</dbReference>
<dbReference type="SMART" id="SM00355">
    <property type="entry name" value="ZnF_C2H2"/>
    <property type="match status" value="2"/>
</dbReference>
<feature type="domain" description="U1-type" evidence="9">
    <location>
        <begin position="300"/>
        <end position="334"/>
    </location>
</feature>
<keyword evidence="3" id="KW-0677">Repeat</keyword>
<feature type="region of interest" description="Disordered" evidence="7">
    <location>
        <begin position="249"/>
        <end position="277"/>
    </location>
</feature>
<comment type="caution">
    <text evidence="10">The sequence shown here is derived from an EMBL/GenBank/DDBJ whole genome shotgun (WGS) entry which is preliminary data.</text>
</comment>
<dbReference type="SUPFAM" id="SSF57667">
    <property type="entry name" value="beta-beta-alpha zinc fingers"/>
    <property type="match status" value="2"/>
</dbReference>
<keyword evidence="4" id="KW-0863">Zinc-finger</keyword>
<evidence type="ECO:0000256" key="4">
    <source>
        <dbReference type="ARBA" id="ARBA00022771"/>
    </source>
</evidence>
<feature type="domain" description="C2H2-type" evidence="8">
    <location>
        <begin position="303"/>
        <end position="327"/>
    </location>
</feature>
<dbReference type="PANTHER" id="PTHR46144:SF6">
    <property type="entry name" value="C2H2-TYPE DOMAIN-CONTAINING PROTEIN"/>
    <property type="match status" value="1"/>
</dbReference>
<comment type="subcellular location">
    <subcellularLocation>
        <location evidence="1">Nucleus</location>
    </subcellularLocation>
</comment>
<keyword evidence="5" id="KW-0862">Zinc</keyword>
<dbReference type="GO" id="GO:0008270">
    <property type="term" value="F:zinc ion binding"/>
    <property type="evidence" value="ECO:0007669"/>
    <property type="project" value="UniProtKB-KW"/>
</dbReference>
<evidence type="ECO:0000259" key="8">
    <source>
        <dbReference type="SMART" id="SM00355"/>
    </source>
</evidence>
<evidence type="ECO:0000256" key="6">
    <source>
        <dbReference type="ARBA" id="ARBA00023242"/>
    </source>
</evidence>
<dbReference type="EMBL" id="JBBPBK010000013">
    <property type="protein sequence ID" value="KAK9272125.1"/>
    <property type="molecule type" value="Genomic_DNA"/>
</dbReference>